<sequence>MIPKNLSMKMNSRCTMRFSRGIDHLWRFTFRNPRSKSGSMKFPVPEGTHKFKKLLIFSGNDYLGLSSHPAIRNAAAKVYMCVCVCVCVYSD</sequence>
<reference evidence="1 2" key="1">
    <citation type="submission" date="2018-10" db="EMBL/GenBank/DDBJ databases">
        <title>A high-quality apple genome assembly.</title>
        <authorList>
            <person name="Hu J."/>
        </authorList>
    </citation>
    <scope>NUCLEOTIDE SEQUENCE [LARGE SCALE GENOMIC DNA]</scope>
    <source>
        <strain evidence="2">cv. HFTH1</strain>
        <tissue evidence="1">Young leaf</tissue>
    </source>
</reference>
<accession>A0A498I636</accession>
<dbReference type="Proteomes" id="UP000290289">
    <property type="component" value="Chromosome 13"/>
</dbReference>
<comment type="caution">
    <text evidence="1">The sequence shown here is derived from an EMBL/GenBank/DDBJ whole genome shotgun (WGS) entry which is preliminary data.</text>
</comment>
<dbReference type="STRING" id="3750.A0A498I636"/>
<organism evidence="1 2">
    <name type="scientific">Malus domestica</name>
    <name type="common">Apple</name>
    <name type="synonym">Pyrus malus</name>
    <dbReference type="NCBI Taxonomy" id="3750"/>
    <lineage>
        <taxon>Eukaryota</taxon>
        <taxon>Viridiplantae</taxon>
        <taxon>Streptophyta</taxon>
        <taxon>Embryophyta</taxon>
        <taxon>Tracheophyta</taxon>
        <taxon>Spermatophyta</taxon>
        <taxon>Magnoliopsida</taxon>
        <taxon>eudicotyledons</taxon>
        <taxon>Gunneridae</taxon>
        <taxon>Pentapetalae</taxon>
        <taxon>rosids</taxon>
        <taxon>fabids</taxon>
        <taxon>Rosales</taxon>
        <taxon>Rosaceae</taxon>
        <taxon>Amygdaloideae</taxon>
        <taxon>Maleae</taxon>
        <taxon>Malus</taxon>
    </lineage>
</organism>
<gene>
    <name evidence="1" type="ORF">DVH24_002218</name>
</gene>
<evidence type="ECO:0000313" key="1">
    <source>
        <dbReference type="EMBL" id="RXH78700.1"/>
    </source>
</evidence>
<name>A0A498I636_MALDO</name>
<dbReference type="AlphaFoldDB" id="A0A498I636"/>
<protein>
    <recommendedName>
        <fullName evidence="3">Aminotransferase class I/classII domain-containing protein</fullName>
    </recommendedName>
</protein>
<proteinExistence type="predicted"/>
<evidence type="ECO:0008006" key="3">
    <source>
        <dbReference type="Google" id="ProtNLM"/>
    </source>
</evidence>
<dbReference type="EMBL" id="RDQH01000339">
    <property type="protein sequence ID" value="RXH78700.1"/>
    <property type="molecule type" value="Genomic_DNA"/>
</dbReference>
<keyword evidence="2" id="KW-1185">Reference proteome</keyword>
<evidence type="ECO:0000313" key="2">
    <source>
        <dbReference type="Proteomes" id="UP000290289"/>
    </source>
</evidence>